<feature type="compositionally biased region" description="Basic and acidic residues" evidence="1">
    <location>
        <begin position="384"/>
        <end position="421"/>
    </location>
</feature>
<dbReference type="AlphaFoldDB" id="A0A6J1H0Q7"/>
<proteinExistence type="predicted"/>
<dbReference type="PANTHER" id="PTHR33621:SF2">
    <property type="entry name" value="RIBOSOMAL L1 DOMAIN-CONTAINING PROTEIN"/>
    <property type="match status" value="1"/>
</dbReference>
<dbReference type="Proteomes" id="UP000504609">
    <property type="component" value="Unplaced"/>
</dbReference>
<keyword evidence="2" id="KW-1185">Reference proteome</keyword>
<sequence length="858" mass="96735">MDFRSLSRRELQALCKRNKIPANTTNVAMADALSVIPLVEGIEEFLNGEGSGVPESPMKQEFVNSEILRTAQRTTTRRRTVKDESVTTRTRRAAAARCTEDSENRDLNVVLTTPSLASGRRRTAAASSACKKVDFQMTVDVVEKEDNDLDQEKNDIEKTPSIVESRKRVAAASTRRRTETRNNVATERRVYSTRRSARLLEKSMESLSLGGDEKREPISVHMSFDEMPDSIGSVKEDTSIEVESVKEDTNIEVESVKEDTNIEVESVKEDTSIEVESVKEDTSIEVDVKEDTSIEVESVKEDTSIEVESVKENTSIEVESVKEDTSIEVESVKEDTSIEVESVKEDTSIEEIESNKTDESKLDDDLEESKRTDEIKLDDDDLEESKRTDEIKLDSDDLEESKRTDEIKLDSDDLEESKKTDEIKLDDDLELEIDNQVKNKLESVVKVSEVEPEVDLDSLNCEAENLITAQNDCSETEAPDNNLNVKCLLEVEEANEDSKDDDAGEVFAEEINDSDNFSLPTEVVDQTEVYNSSIVEQSSKEVEQNESICESECGSEVDAEEEAELTDISAELSLPHENVEEEILVDEELIKYSTDLSLPHEEEQTQVDDDDLTNVKESVIEVKDDDLELEEPEVMETVSVQAEKDDAVNSMDFPETVSEEDLVDVLSNVEESVVEVKDDDSELEEPEVLDPEDIINVDAVDSQPEIRNDIRCEEEIIPSSSNIKINGVQSLPPSFEADQMALANQFPRPTVETKSPVKDQSIQLLIDNSDTEEEEEEEDHKEQDKEILIQRQNVEKNDVSLRQLRKMFKQQLQLSKKKMDNNDNNNTKVVVGGGKLRTALQPLEENRMVAMNEVEKRL</sequence>
<feature type="compositionally biased region" description="Polar residues" evidence="1">
    <location>
        <begin position="758"/>
        <end position="768"/>
    </location>
</feature>
<dbReference type="RefSeq" id="XP_022957613.1">
    <property type="nucleotide sequence ID" value="XM_023101845.1"/>
</dbReference>
<feature type="compositionally biased region" description="Basic and acidic residues" evidence="1">
    <location>
        <begin position="321"/>
        <end position="360"/>
    </location>
</feature>
<feature type="region of interest" description="Disordered" evidence="1">
    <location>
        <begin position="749"/>
        <end position="786"/>
    </location>
</feature>
<organism evidence="2 3">
    <name type="scientific">Cucurbita moschata</name>
    <name type="common">Winter crookneck squash</name>
    <name type="synonym">Cucurbita pepo var. moschata</name>
    <dbReference type="NCBI Taxonomy" id="3662"/>
    <lineage>
        <taxon>Eukaryota</taxon>
        <taxon>Viridiplantae</taxon>
        <taxon>Streptophyta</taxon>
        <taxon>Embryophyta</taxon>
        <taxon>Tracheophyta</taxon>
        <taxon>Spermatophyta</taxon>
        <taxon>Magnoliopsida</taxon>
        <taxon>eudicotyledons</taxon>
        <taxon>Gunneridae</taxon>
        <taxon>Pentapetalae</taxon>
        <taxon>rosids</taxon>
        <taxon>fabids</taxon>
        <taxon>Cucurbitales</taxon>
        <taxon>Cucurbitaceae</taxon>
        <taxon>Cucurbiteae</taxon>
        <taxon>Cucurbita</taxon>
    </lineage>
</organism>
<dbReference type="KEGG" id="cmos:111459095"/>
<dbReference type="GeneID" id="111459095"/>
<evidence type="ECO:0000313" key="3">
    <source>
        <dbReference type="RefSeq" id="XP_022957613.1"/>
    </source>
</evidence>
<protein>
    <submittedName>
        <fullName evidence="3">Midasin-like isoform X1</fullName>
    </submittedName>
</protein>
<evidence type="ECO:0000256" key="1">
    <source>
        <dbReference type="SAM" id="MobiDB-lite"/>
    </source>
</evidence>
<feature type="compositionally biased region" description="Acidic residues" evidence="1">
    <location>
        <begin position="769"/>
        <end position="779"/>
    </location>
</feature>
<name>A0A6J1H0Q7_CUCMO</name>
<dbReference type="PANTHER" id="PTHR33621">
    <property type="entry name" value="ASPARTIC/GLUTAMIC ACID-RICH PROTEIN"/>
    <property type="match status" value="1"/>
</dbReference>
<accession>A0A6J1H0Q7</accession>
<gene>
    <name evidence="3" type="primary">LOC111459095</name>
</gene>
<evidence type="ECO:0000313" key="2">
    <source>
        <dbReference type="Proteomes" id="UP000504609"/>
    </source>
</evidence>
<feature type="region of interest" description="Disordered" evidence="1">
    <location>
        <begin position="321"/>
        <end position="421"/>
    </location>
</feature>
<reference evidence="3" key="1">
    <citation type="submission" date="2025-08" db="UniProtKB">
        <authorList>
            <consortium name="RefSeq"/>
        </authorList>
    </citation>
    <scope>IDENTIFICATION</scope>
    <source>
        <tissue evidence="3">Young leaves</tissue>
    </source>
</reference>